<organism evidence="1 2">
    <name type="scientific">Haloterrigena alkaliphila</name>
    <dbReference type="NCBI Taxonomy" id="2816475"/>
    <lineage>
        <taxon>Archaea</taxon>
        <taxon>Methanobacteriati</taxon>
        <taxon>Methanobacteriota</taxon>
        <taxon>Stenosarchaea group</taxon>
        <taxon>Halobacteria</taxon>
        <taxon>Halobacteriales</taxon>
        <taxon>Natrialbaceae</taxon>
        <taxon>Haloterrigena</taxon>
    </lineage>
</organism>
<protein>
    <submittedName>
        <fullName evidence="1">Uncharacterized protein</fullName>
    </submittedName>
</protein>
<dbReference type="GeneID" id="63188096"/>
<dbReference type="RefSeq" id="WP_207287797.1">
    <property type="nucleotide sequence ID" value="NZ_CP071462.1"/>
</dbReference>
<accession>A0A8A2VCK7</accession>
<evidence type="ECO:0000313" key="1">
    <source>
        <dbReference type="EMBL" id="QSW98184.1"/>
    </source>
</evidence>
<dbReference type="AlphaFoldDB" id="A0A8A2VCK7"/>
<proteinExistence type="predicted"/>
<keyword evidence="2" id="KW-1185">Reference proteome</keyword>
<sequence length="298" mass="33701">MSDERATIRPVTLSRLVELTHACEDDEKTTEDLETALDVSHRRARETVLEAKRIDLLDERESDDDSYYGTTAIGEAFLEAIRDESWQQVSSILATRSPHYGTFLEVLERLEPTDLDTLLESLEEDQKYTPYSFNQTGIEVVGDWAERLGRVQRNAFTGSYYLTSQSSIPDNFPFVVLDAYDHLEQTAGVDLRQRYLSIPKLREEVCERIGCSRAGFDEALVALCQQNVGKLELSGAPMDTEAKDSALGIKRISVADEGTLVSTSQSTQQVMSGVELYDKQYYYLAVHDRDVTFHQEDT</sequence>
<dbReference type="EMBL" id="CP071462">
    <property type="protein sequence ID" value="QSW98184.1"/>
    <property type="molecule type" value="Genomic_DNA"/>
</dbReference>
<dbReference type="KEGG" id="hakz:J0X25_12285"/>
<dbReference type="Proteomes" id="UP000663203">
    <property type="component" value="Chromosome"/>
</dbReference>
<gene>
    <name evidence="1" type="ORF">J0X25_12285</name>
</gene>
<reference evidence="1 2" key="1">
    <citation type="submission" date="2021-03" db="EMBL/GenBank/DDBJ databases">
        <title>Haloterrigena longa sp. nov. and Haloterrigena limicola sp. nov., extremely halophilic archaea isolated from a salt lake.</title>
        <authorList>
            <person name="Henglin C."/>
        </authorList>
    </citation>
    <scope>NUCLEOTIDE SEQUENCE [LARGE SCALE GENOMIC DNA]</scope>
    <source>
        <strain evidence="1 2">KZCA68</strain>
    </source>
</reference>
<evidence type="ECO:0000313" key="2">
    <source>
        <dbReference type="Proteomes" id="UP000663203"/>
    </source>
</evidence>
<name>A0A8A2VCK7_9EURY</name>